<accession>A0ABS9UWC2</accession>
<comment type="caution">
    <text evidence="1">The sequence shown here is derived from an EMBL/GenBank/DDBJ whole genome shotgun (WGS) entry which is preliminary data.</text>
</comment>
<evidence type="ECO:0000313" key="2">
    <source>
        <dbReference type="Proteomes" id="UP001165489"/>
    </source>
</evidence>
<organism evidence="1 2">
    <name type="scientific">Belliella filtrata</name>
    <dbReference type="NCBI Taxonomy" id="2923435"/>
    <lineage>
        <taxon>Bacteria</taxon>
        <taxon>Pseudomonadati</taxon>
        <taxon>Bacteroidota</taxon>
        <taxon>Cytophagia</taxon>
        <taxon>Cytophagales</taxon>
        <taxon>Cyclobacteriaceae</taxon>
        <taxon>Belliella</taxon>
    </lineage>
</organism>
<keyword evidence="2" id="KW-1185">Reference proteome</keyword>
<reference evidence="1" key="1">
    <citation type="submission" date="2022-03" db="EMBL/GenBank/DDBJ databases">
        <title>De novo assembled genomes of Belliella spp. (Cyclobacteriaceae) strains.</title>
        <authorList>
            <person name="Szabo A."/>
            <person name="Korponai K."/>
            <person name="Felfoldi T."/>
        </authorList>
    </citation>
    <scope>NUCLEOTIDE SEQUENCE</scope>
    <source>
        <strain evidence="1">DSM 111904</strain>
    </source>
</reference>
<sequence>MVINSLHGTFSIVINENAQDQLLVKSKSKVELTRIFDEKRIVKSKDDDFGFFVSLCKQEFAHTLIMMIKEIDYMDFEKYLSELDLSSDRIFA</sequence>
<name>A0ABS9UWC2_9BACT</name>
<gene>
    <name evidence="1" type="ORF">MM239_03470</name>
</gene>
<dbReference type="RefSeq" id="WP_241346623.1">
    <property type="nucleotide sequence ID" value="NZ_JAKZGP010000005.1"/>
</dbReference>
<dbReference type="EMBL" id="JAKZGP010000005">
    <property type="protein sequence ID" value="MCH7408441.1"/>
    <property type="molecule type" value="Genomic_DNA"/>
</dbReference>
<dbReference type="Proteomes" id="UP001165489">
    <property type="component" value="Unassembled WGS sequence"/>
</dbReference>
<proteinExistence type="predicted"/>
<evidence type="ECO:0000313" key="1">
    <source>
        <dbReference type="EMBL" id="MCH7408441.1"/>
    </source>
</evidence>
<protein>
    <submittedName>
        <fullName evidence="1">Uncharacterized protein</fullName>
    </submittedName>
</protein>